<proteinExistence type="predicted"/>
<evidence type="ECO:0000313" key="2">
    <source>
        <dbReference type="Proteomes" id="UP000271974"/>
    </source>
</evidence>
<comment type="caution">
    <text evidence="1">The sequence shown here is derived from an EMBL/GenBank/DDBJ whole genome shotgun (WGS) entry which is preliminary data.</text>
</comment>
<name>A0A3S1BPM7_ELYCH</name>
<dbReference type="AlphaFoldDB" id="A0A3S1BPM7"/>
<evidence type="ECO:0000313" key="1">
    <source>
        <dbReference type="EMBL" id="RUS88478.1"/>
    </source>
</evidence>
<protein>
    <submittedName>
        <fullName evidence="1">Uncharacterized protein</fullName>
    </submittedName>
</protein>
<sequence>LIETKKKSSIVYSLCWVIITGRAMARICTKHTRAKSNISPLDLINGLKCPFSPDFFNRVSNKDISTLPDSFIVHLALHYITSLVFLYSIYPEVCLQSLFSQAVIVGVSDWITVTLRG</sequence>
<feature type="non-terminal residue" evidence="1">
    <location>
        <position position="1"/>
    </location>
</feature>
<reference evidence="1 2" key="1">
    <citation type="submission" date="2019-01" db="EMBL/GenBank/DDBJ databases">
        <title>A draft genome assembly of the solar-powered sea slug Elysia chlorotica.</title>
        <authorList>
            <person name="Cai H."/>
            <person name="Li Q."/>
            <person name="Fang X."/>
            <person name="Li J."/>
            <person name="Curtis N.E."/>
            <person name="Altenburger A."/>
            <person name="Shibata T."/>
            <person name="Feng M."/>
            <person name="Maeda T."/>
            <person name="Schwartz J.A."/>
            <person name="Shigenobu S."/>
            <person name="Lundholm N."/>
            <person name="Nishiyama T."/>
            <person name="Yang H."/>
            <person name="Hasebe M."/>
            <person name="Li S."/>
            <person name="Pierce S.K."/>
            <person name="Wang J."/>
        </authorList>
    </citation>
    <scope>NUCLEOTIDE SEQUENCE [LARGE SCALE GENOMIC DNA]</scope>
    <source>
        <strain evidence="1">EC2010</strain>
        <tissue evidence="1">Whole organism of an adult</tissue>
    </source>
</reference>
<gene>
    <name evidence="1" type="ORF">EGW08_003736</name>
</gene>
<organism evidence="1 2">
    <name type="scientific">Elysia chlorotica</name>
    <name type="common">Eastern emerald elysia</name>
    <name type="synonym">Sea slug</name>
    <dbReference type="NCBI Taxonomy" id="188477"/>
    <lineage>
        <taxon>Eukaryota</taxon>
        <taxon>Metazoa</taxon>
        <taxon>Spiralia</taxon>
        <taxon>Lophotrochozoa</taxon>
        <taxon>Mollusca</taxon>
        <taxon>Gastropoda</taxon>
        <taxon>Heterobranchia</taxon>
        <taxon>Euthyneura</taxon>
        <taxon>Panpulmonata</taxon>
        <taxon>Sacoglossa</taxon>
        <taxon>Placobranchoidea</taxon>
        <taxon>Plakobranchidae</taxon>
        <taxon>Elysia</taxon>
    </lineage>
</organism>
<dbReference type="Proteomes" id="UP000271974">
    <property type="component" value="Unassembled WGS sequence"/>
</dbReference>
<keyword evidence="2" id="KW-1185">Reference proteome</keyword>
<accession>A0A3S1BPM7</accession>
<dbReference type="EMBL" id="RQTK01000081">
    <property type="protein sequence ID" value="RUS88478.1"/>
    <property type="molecule type" value="Genomic_DNA"/>
</dbReference>